<feature type="region of interest" description="Disordered" evidence="6">
    <location>
        <begin position="320"/>
        <end position="339"/>
    </location>
</feature>
<dbReference type="CDD" id="cd12236">
    <property type="entry name" value="RRM_snRNP70"/>
    <property type="match status" value="1"/>
</dbReference>
<dbReference type="GO" id="GO:0005685">
    <property type="term" value="C:U1 snRNP"/>
    <property type="evidence" value="ECO:0007669"/>
    <property type="project" value="TreeGrafter"/>
</dbReference>
<dbReference type="Gene3D" id="3.30.70.330">
    <property type="match status" value="1"/>
</dbReference>
<dbReference type="PANTHER" id="PTHR13952">
    <property type="entry name" value="U1 SMALL NUCLEAR RIBONUCLEOPROTEIN 70 KD"/>
    <property type="match status" value="1"/>
</dbReference>
<keyword evidence="2 5" id="KW-0694">RNA-binding</keyword>
<dbReference type="InterPro" id="IPR034143">
    <property type="entry name" value="snRNP70_RRM"/>
</dbReference>
<organism evidence="8 9">
    <name type="scientific">Eragrostis curvula</name>
    <name type="common">weeping love grass</name>
    <dbReference type="NCBI Taxonomy" id="38414"/>
    <lineage>
        <taxon>Eukaryota</taxon>
        <taxon>Viridiplantae</taxon>
        <taxon>Streptophyta</taxon>
        <taxon>Embryophyta</taxon>
        <taxon>Tracheophyta</taxon>
        <taxon>Spermatophyta</taxon>
        <taxon>Magnoliopsida</taxon>
        <taxon>Liliopsida</taxon>
        <taxon>Poales</taxon>
        <taxon>Poaceae</taxon>
        <taxon>PACMAD clade</taxon>
        <taxon>Chloridoideae</taxon>
        <taxon>Eragrostideae</taxon>
        <taxon>Eragrostidinae</taxon>
        <taxon>Eragrostis</taxon>
    </lineage>
</organism>
<comment type="caution">
    <text evidence="8">The sequence shown here is derived from an EMBL/GenBank/DDBJ whole genome shotgun (WGS) entry which is preliminary data.</text>
</comment>
<dbReference type="PROSITE" id="PS50102">
    <property type="entry name" value="RRM"/>
    <property type="match status" value="1"/>
</dbReference>
<dbReference type="EMBL" id="RWGY01000011">
    <property type="protein sequence ID" value="TVU31404.1"/>
    <property type="molecule type" value="Genomic_DNA"/>
</dbReference>
<feature type="domain" description="RRM" evidence="7">
    <location>
        <begin position="66"/>
        <end position="144"/>
    </location>
</feature>
<dbReference type="OrthoDB" id="4207594at2759"/>
<evidence type="ECO:0000256" key="6">
    <source>
        <dbReference type="SAM" id="MobiDB-lite"/>
    </source>
</evidence>
<evidence type="ECO:0000256" key="5">
    <source>
        <dbReference type="PROSITE-ProRule" id="PRU00176"/>
    </source>
</evidence>
<feature type="compositionally biased region" description="Basic and acidic residues" evidence="6">
    <location>
        <begin position="320"/>
        <end position="332"/>
    </location>
</feature>
<feature type="region of interest" description="Disordered" evidence="6">
    <location>
        <begin position="1"/>
        <end position="39"/>
    </location>
</feature>
<evidence type="ECO:0000256" key="2">
    <source>
        <dbReference type="ARBA" id="ARBA00022884"/>
    </source>
</evidence>
<dbReference type="GO" id="GO:0071004">
    <property type="term" value="C:U2-type prespliceosome"/>
    <property type="evidence" value="ECO:0007669"/>
    <property type="project" value="TreeGrafter"/>
</dbReference>
<dbReference type="FunFam" id="3.30.70.330:FF:000132">
    <property type="entry name" value="Small nuclear ribonucleoprotein U11/U12 subunit 35"/>
    <property type="match status" value="1"/>
</dbReference>
<evidence type="ECO:0000256" key="3">
    <source>
        <dbReference type="ARBA" id="ARBA00023242"/>
    </source>
</evidence>
<dbReference type="Proteomes" id="UP000324897">
    <property type="component" value="Chromosome 1"/>
</dbReference>
<accession>A0A5J9V7A6</accession>
<protein>
    <recommendedName>
        <fullName evidence="7">RRM domain-containing protein</fullName>
    </recommendedName>
</protein>
<dbReference type="InterPro" id="IPR035979">
    <property type="entry name" value="RBD_domain_sf"/>
</dbReference>
<evidence type="ECO:0000259" key="7">
    <source>
        <dbReference type="PROSITE" id="PS50102"/>
    </source>
</evidence>
<name>A0A5J9V7A6_9POAL</name>
<dbReference type="SUPFAM" id="SSF54928">
    <property type="entry name" value="RNA-binding domain, RBD"/>
    <property type="match status" value="1"/>
</dbReference>
<reference evidence="8 9" key="1">
    <citation type="journal article" date="2019" name="Sci. Rep.">
        <title>A high-quality genome of Eragrostis curvula grass provides insights into Poaceae evolution and supports new strategies to enhance forage quality.</title>
        <authorList>
            <person name="Carballo J."/>
            <person name="Santos B.A.C.M."/>
            <person name="Zappacosta D."/>
            <person name="Garbus I."/>
            <person name="Selva J.P."/>
            <person name="Gallo C.A."/>
            <person name="Diaz A."/>
            <person name="Albertini E."/>
            <person name="Caccamo M."/>
            <person name="Echenique V."/>
        </authorList>
    </citation>
    <scope>NUCLEOTIDE SEQUENCE [LARGE SCALE GENOMIC DNA]</scope>
    <source>
        <strain evidence="9">cv. Victoria</strain>
        <tissue evidence="8">Leaf</tissue>
    </source>
</reference>
<feature type="compositionally biased region" description="Basic and acidic residues" evidence="6">
    <location>
        <begin position="360"/>
        <end position="382"/>
    </location>
</feature>
<dbReference type="InterPro" id="IPR000504">
    <property type="entry name" value="RRM_dom"/>
</dbReference>
<dbReference type="InterPro" id="IPR012677">
    <property type="entry name" value="Nucleotide-bd_a/b_plait_sf"/>
</dbReference>
<dbReference type="Pfam" id="PF12220">
    <property type="entry name" value="U1snRNP70_N"/>
    <property type="match status" value="1"/>
</dbReference>
<sequence length="423" mass="46970">MAQFVAQFAEPGDPEYAPPVPKGETRAEKKARIRQNKLEQGAAKVAEELQKYDPQSDPNATGDPYKTLFVARLNYETSEHRLKREFETYGPIKRVRIVTDKDKNKPRGYAFIEYTHTRDMKTAYKQADGRKVDNKRVLVDVERGRTVPNWRPRRLGGGLGSSRIGGGDDVSGLSGSNTKVGQLGAPGQRSLGGMIVVLIGTERSLVKGYVKEILVRREPVNAHMTGLVIVMLEKKSITIEIVIGLGIGSEERIGKEITGVTVTVIVVTEIGTGIVVGTTIEKRTVVALMIAIVKGVGTGTEIMSARVMIGTVVHLHERDADYTNGGPKHDKSMSSYGQDYGYSQYEQHKTHEPYGYGQDGRGRETEHSKRHEHEYYRADSYGKMEANYQTQPHNAEPDGPEEGEAFEEGDYQYHQAAERMNEA</sequence>
<dbReference type="InterPro" id="IPR051183">
    <property type="entry name" value="U1_U11-U12_snRNP_70-35kDa"/>
</dbReference>
<keyword evidence="3" id="KW-0539">Nucleus</keyword>
<dbReference type="GO" id="GO:0030619">
    <property type="term" value="F:U1 snRNA binding"/>
    <property type="evidence" value="ECO:0007669"/>
    <property type="project" value="InterPro"/>
</dbReference>
<keyword evidence="9" id="KW-1185">Reference proteome</keyword>
<dbReference type="AlphaFoldDB" id="A0A5J9V7A6"/>
<dbReference type="PANTHER" id="PTHR13952:SF5">
    <property type="entry name" value="U1 SMALL NUCLEAR RIBONUCLEOPROTEIN 70 KDA"/>
    <property type="match status" value="1"/>
</dbReference>
<dbReference type="GO" id="GO:0000398">
    <property type="term" value="P:mRNA splicing, via spliceosome"/>
    <property type="evidence" value="ECO:0007669"/>
    <property type="project" value="TreeGrafter"/>
</dbReference>
<dbReference type="Gramene" id="TVU31404">
    <property type="protein sequence ID" value="TVU31404"/>
    <property type="gene ID" value="EJB05_23088"/>
</dbReference>
<dbReference type="GO" id="GO:0003729">
    <property type="term" value="F:mRNA binding"/>
    <property type="evidence" value="ECO:0007669"/>
    <property type="project" value="TreeGrafter"/>
</dbReference>
<gene>
    <name evidence="8" type="ORF">EJB05_23088</name>
</gene>
<evidence type="ECO:0000313" key="9">
    <source>
        <dbReference type="Proteomes" id="UP000324897"/>
    </source>
</evidence>
<feature type="compositionally biased region" description="Acidic residues" evidence="6">
    <location>
        <begin position="398"/>
        <end position="410"/>
    </location>
</feature>
<dbReference type="GO" id="GO:0071011">
    <property type="term" value="C:precatalytic spliceosome"/>
    <property type="evidence" value="ECO:0007669"/>
    <property type="project" value="TreeGrafter"/>
</dbReference>
<dbReference type="InterPro" id="IPR022023">
    <property type="entry name" value="U1snRNP70_N"/>
</dbReference>
<evidence type="ECO:0000313" key="8">
    <source>
        <dbReference type="EMBL" id="TVU31404.1"/>
    </source>
</evidence>
<evidence type="ECO:0000256" key="4">
    <source>
        <dbReference type="ARBA" id="ARBA00023274"/>
    </source>
</evidence>
<feature type="region of interest" description="Disordered" evidence="6">
    <location>
        <begin position="350"/>
        <end position="423"/>
    </location>
</feature>
<dbReference type="Pfam" id="PF00076">
    <property type="entry name" value="RRM_1"/>
    <property type="match status" value="1"/>
</dbReference>
<comment type="subcellular location">
    <subcellularLocation>
        <location evidence="1">Nucleus</location>
    </subcellularLocation>
</comment>
<keyword evidence="4" id="KW-0687">Ribonucleoprotein</keyword>
<evidence type="ECO:0000256" key="1">
    <source>
        <dbReference type="ARBA" id="ARBA00004123"/>
    </source>
</evidence>
<dbReference type="SMART" id="SM00360">
    <property type="entry name" value="RRM"/>
    <property type="match status" value="1"/>
</dbReference>
<proteinExistence type="predicted"/>